<evidence type="ECO:0000313" key="2">
    <source>
        <dbReference type="EMBL" id="GLK67745.1"/>
    </source>
</evidence>
<dbReference type="EMBL" id="BSFI01000007">
    <property type="protein sequence ID" value="GLK67745.1"/>
    <property type="molecule type" value="Genomic_DNA"/>
</dbReference>
<protein>
    <submittedName>
        <fullName evidence="2">Uncharacterized protein</fullName>
    </submittedName>
</protein>
<keyword evidence="3" id="KW-1185">Reference proteome</keyword>
<dbReference type="AlphaFoldDB" id="A0A9W6J1W8"/>
<gene>
    <name evidence="2" type="ORF">GCM10008179_13830</name>
</gene>
<evidence type="ECO:0000256" key="1">
    <source>
        <dbReference type="SAM" id="MobiDB-lite"/>
    </source>
</evidence>
<feature type="region of interest" description="Disordered" evidence="1">
    <location>
        <begin position="48"/>
        <end position="82"/>
    </location>
</feature>
<dbReference type="Proteomes" id="UP001143372">
    <property type="component" value="Unassembled WGS sequence"/>
</dbReference>
<comment type="caution">
    <text evidence="2">The sequence shown here is derived from an EMBL/GenBank/DDBJ whole genome shotgun (WGS) entry which is preliminary data.</text>
</comment>
<name>A0A9W6J1W8_9HYPH</name>
<sequence>MTFGADLDLPDDAVGAREGRDLDAVGLAHRPLDHARQVDGLIVRLERKRLQRGRRPYGPGEGGRDDERLKEGAEKTQRLSSP</sequence>
<organism evidence="2 3">
    <name type="scientific">Hansschlegelia plantiphila</name>
    <dbReference type="NCBI Taxonomy" id="374655"/>
    <lineage>
        <taxon>Bacteria</taxon>
        <taxon>Pseudomonadati</taxon>
        <taxon>Pseudomonadota</taxon>
        <taxon>Alphaproteobacteria</taxon>
        <taxon>Hyphomicrobiales</taxon>
        <taxon>Methylopilaceae</taxon>
        <taxon>Hansschlegelia</taxon>
    </lineage>
</organism>
<evidence type="ECO:0000313" key="3">
    <source>
        <dbReference type="Proteomes" id="UP001143372"/>
    </source>
</evidence>
<proteinExistence type="predicted"/>
<reference evidence="2" key="2">
    <citation type="submission" date="2023-01" db="EMBL/GenBank/DDBJ databases">
        <authorList>
            <person name="Sun Q."/>
            <person name="Evtushenko L."/>
        </authorList>
    </citation>
    <scope>NUCLEOTIDE SEQUENCE</scope>
    <source>
        <strain evidence="2">VKM B-2347</strain>
    </source>
</reference>
<accession>A0A9W6J1W8</accession>
<reference evidence="2" key="1">
    <citation type="journal article" date="2014" name="Int. J. Syst. Evol. Microbiol.">
        <title>Complete genome sequence of Corynebacterium casei LMG S-19264T (=DSM 44701T), isolated from a smear-ripened cheese.</title>
        <authorList>
            <consortium name="US DOE Joint Genome Institute (JGI-PGF)"/>
            <person name="Walter F."/>
            <person name="Albersmeier A."/>
            <person name="Kalinowski J."/>
            <person name="Ruckert C."/>
        </authorList>
    </citation>
    <scope>NUCLEOTIDE SEQUENCE</scope>
    <source>
        <strain evidence="2">VKM B-2347</strain>
    </source>
</reference>
<feature type="compositionally biased region" description="Basic and acidic residues" evidence="1">
    <location>
        <begin position="62"/>
        <end position="82"/>
    </location>
</feature>